<dbReference type="GO" id="GO:0005737">
    <property type="term" value="C:cytoplasm"/>
    <property type="evidence" value="ECO:0007669"/>
    <property type="project" value="UniProtKB-SubCell"/>
</dbReference>
<dbReference type="InterPro" id="IPR000571">
    <property type="entry name" value="Znf_CCCH"/>
</dbReference>
<dbReference type="EC" id="2.1.1.211" evidence="11"/>
<evidence type="ECO:0000256" key="6">
    <source>
        <dbReference type="ARBA" id="ARBA00022679"/>
    </source>
</evidence>
<feature type="zinc finger region" description="C3H1-type" evidence="10">
    <location>
        <begin position="682"/>
        <end position="712"/>
    </location>
</feature>
<evidence type="ECO:0000256" key="10">
    <source>
        <dbReference type="PROSITE-ProRule" id="PRU00723"/>
    </source>
</evidence>
<dbReference type="RefSeq" id="XP_031573876.1">
    <property type="nucleotide sequence ID" value="XM_031718016.1"/>
</dbReference>
<dbReference type="InterPro" id="IPR011671">
    <property type="entry name" value="tRNA_uracil_MeTrfase"/>
</dbReference>
<comment type="subcellular location">
    <subcellularLocation>
        <location evidence="2 11">Cytoplasm</location>
    </subcellularLocation>
</comment>
<feature type="domain" description="C3H1-type" evidence="13">
    <location>
        <begin position="682"/>
        <end position="712"/>
    </location>
</feature>
<protein>
    <recommendedName>
        <fullName evidence="11">tRNA (uracil-O(2)-)-methyltransferase</fullName>
        <ecNumber evidence="11">2.1.1.211</ecNumber>
    </recommendedName>
</protein>
<comment type="catalytic activity">
    <reaction evidence="9 11">
        <text>uridine(44) in tRNA(Ser) + S-adenosyl-L-methionine = 2'-O-methyluridine(44) in tRNA(Ser) + S-adenosyl-L-homocysteine + H(+)</text>
        <dbReference type="Rhea" id="RHEA:43100"/>
        <dbReference type="Rhea" id="RHEA-COMP:10339"/>
        <dbReference type="Rhea" id="RHEA-COMP:10340"/>
        <dbReference type="ChEBI" id="CHEBI:15378"/>
        <dbReference type="ChEBI" id="CHEBI:57856"/>
        <dbReference type="ChEBI" id="CHEBI:59789"/>
        <dbReference type="ChEBI" id="CHEBI:65315"/>
        <dbReference type="ChEBI" id="CHEBI:74478"/>
        <dbReference type="EC" id="2.1.1.211"/>
    </reaction>
</comment>
<dbReference type="OrthoDB" id="10047021at2759"/>
<comment type="similarity">
    <text evidence="3 11">Belongs to the TRM44 family.</text>
</comment>
<evidence type="ECO:0000256" key="12">
    <source>
        <dbReference type="SAM" id="MobiDB-lite"/>
    </source>
</evidence>
<evidence type="ECO:0000256" key="8">
    <source>
        <dbReference type="ARBA" id="ARBA00022694"/>
    </source>
</evidence>
<reference evidence="15" key="1">
    <citation type="submission" date="2025-08" db="UniProtKB">
        <authorList>
            <consortium name="RefSeq"/>
        </authorList>
    </citation>
    <scope>IDENTIFICATION</scope>
    <source>
        <tissue evidence="15">Tentacle</tissue>
    </source>
</reference>
<evidence type="ECO:0000256" key="11">
    <source>
        <dbReference type="RuleBase" id="RU368004"/>
    </source>
</evidence>
<keyword evidence="7 11" id="KW-0949">S-adenosyl-L-methionine</keyword>
<evidence type="ECO:0000259" key="13">
    <source>
        <dbReference type="PROSITE" id="PS50103"/>
    </source>
</evidence>
<evidence type="ECO:0000256" key="1">
    <source>
        <dbReference type="ARBA" id="ARBA00002778"/>
    </source>
</evidence>
<dbReference type="InParanoid" id="A0A6P8J1T8"/>
<dbReference type="KEGG" id="aten:116307719"/>
<evidence type="ECO:0000313" key="15">
    <source>
        <dbReference type="RefSeq" id="XP_031573876.1"/>
    </source>
</evidence>
<organism evidence="14 15">
    <name type="scientific">Actinia tenebrosa</name>
    <name type="common">Australian red waratah sea anemone</name>
    <dbReference type="NCBI Taxonomy" id="6105"/>
    <lineage>
        <taxon>Eukaryota</taxon>
        <taxon>Metazoa</taxon>
        <taxon>Cnidaria</taxon>
        <taxon>Anthozoa</taxon>
        <taxon>Hexacorallia</taxon>
        <taxon>Actiniaria</taxon>
        <taxon>Actiniidae</taxon>
        <taxon>Actinia</taxon>
    </lineage>
</organism>
<dbReference type="Proteomes" id="UP000515163">
    <property type="component" value="Unplaced"/>
</dbReference>
<keyword evidence="5 11" id="KW-0489">Methyltransferase</keyword>
<accession>A0A6P8J1T8</accession>
<comment type="function">
    <text evidence="1">Probable adenosyl-L-methionine (AdoMet)-dependent tRNA (uracil-O(2)-)-methyltransferase.</text>
</comment>
<keyword evidence="10" id="KW-0479">Metal-binding</keyword>
<dbReference type="InterPro" id="IPR029063">
    <property type="entry name" value="SAM-dependent_MTases_sf"/>
</dbReference>
<dbReference type="GO" id="GO:0030488">
    <property type="term" value="P:tRNA methylation"/>
    <property type="evidence" value="ECO:0007669"/>
    <property type="project" value="UniProtKB-UniRule"/>
</dbReference>
<evidence type="ECO:0000256" key="3">
    <source>
        <dbReference type="ARBA" id="ARBA00009056"/>
    </source>
</evidence>
<dbReference type="GO" id="GO:0008270">
    <property type="term" value="F:zinc ion binding"/>
    <property type="evidence" value="ECO:0007669"/>
    <property type="project" value="UniProtKB-KW"/>
</dbReference>
<evidence type="ECO:0000256" key="4">
    <source>
        <dbReference type="ARBA" id="ARBA00022490"/>
    </source>
</evidence>
<evidence type="ECO:0000256" key="2">
    <source>
        <dbReference type="ARBA" id="ARBA00004496"/>
    </source>
</evidence>
<dbReference type="AlphaFoldDB" id="A0A6P8J1T8"/>
<dbReference type="GeneID" id="116307719"/>
<evidence type="ECO:0000256" key="5">
    <source>
        <dbReference type="ARBA" id="ARBA00022603"/>
    </source>
</evidence>
<dbReference type="PANTHER" id="PTHR21210:SF0">
    <property type="entry name" value="TRNA (URACIL-O(2)-)-METHYLTRANSFERASE-RELATED"/>
    <property type="match status" value="1"/>
</dbReference>
<gene>
    <name evidence="15" type="primary">LOC116307719</name>
</gene>
<dbReference type="Pfam" id="PF07757">
    <property type="entry name" value="AdoMet_MTase"/>
    <property type="match status" value="1"/>
</dbReference>
<evidence type="ECO:0000256" key="7">
    <source>
        <dbReference type="ARBA" id="ARBA00022691"/>
    </source>
</evidence>
<dbReference type="PANTHER" id="PTHR21210">
    <property type="entry name" value="TRNA (URACIL-O(2)-)-METHYLTRANSFERASE-RELATED"/>
    <property type="match status" value="1"/>
</dbReference>
<comment type="function">
    <text evidence="11">Adenosyl-L-methionine (AdoMet)-dependent tRNA (uracil-O(2)-)-methyltransferase.</text>
</comment>
<evidence type="ECO:0000256" key="9">
    <source>
        <dbReference type="ARBA" id="ARBA00047957"/>
    </source>
</evidence>
<feature type="region of interest" description="Disordered" evidence="12">
    <location>
        <begin position="475"/>
        <end position="499"/>
    </location>
</feature>
<keyword evidence="10" id="KW-0862">Zinc</keyword>
<name>A0A6P8J1T8_ACTTE</name>
<keyword evidence="10" id="KW-0863">Zinc-finger</keyword>
<sequence length="726" mass="83760">MADETSKSDIVWKNVQETATKCSVSDFFDSVQVWIDKPQVVNRRLSGSLDVKHAFLPSENVDKLYKLLHHQRSISAWCRLVEEFAIPASSHEEEHEGGRAEVLLRRVLPRQIAKYRTLFELVIKDRSTSSISFIPIFMEKCEENDSSESEWEMTAYRFLHLQDINNKPKISLQVSCSVIDRRVQDINRSDCVVCPSIQWMKDHLLPKLKKWAENPQKQSKGSLRLISLERYTLLYQELKDKHGLELVKNWPENTDPQKFVYEDIAIATYLIILWEEEREKNNLKEKQSFVDLGCGNGLLVYILSKEGHPGLGIDVRKRKIWDFYGPGIKLEERPLDPTASGLFPNVDWLIGNHSDELTPWIPVMAARSSYRTRYFVLPCCFYDFNCKYVRQNNKTSQYRGYLDYVHKIGVVCGFEVEEDMLRIPSTKRICHIGQSRTYPEEDHEEMEIKIKAMIRERGCNIDEGQQPQTMVNTTRISKQASGDHSTEYENDNNTDGTRHLLDQSDRAYESNGAREDTGSPAAKKIALETEAHQIKTSDFKPREQTITVRNCSHLSKSLKEFIVNSVAEALLQESDSEGPKDDKDKFEGTSLNRFTSKGVLLDLWNRGRSLKLPDVAKLFDNETLKKMKNECGGIQTLLRNHRHIFQVVGGVVQLRDWRKETPGPKLTPNADVEFLKRRFDALGNTSMCWFHFNHPDGCTLLTEQCPYAHSEDELVVRPTTQYLNSL</sequence>
<evidence type="ECO:0000313" key="14">
    <source>
        <dbReference type="Proteomes" id="UP000515163"/>
    </source>
</evidence>
<proteinExistence type="inferred from homology"/>
<keyword evidence="14" id="KW-1185">Reference proteome</keyword>
<keyword evidence="4 11" id="KW-0963">Cytoplasm</keyword>
<dbReference type="PROSITE" id="PS50103">
    <property type="entry name" value="ZF_C3H1"/>
    <property type="match status" value="1"/>
</dbReference>
<dbReference type="FunCoup" id="A0A6P8J1T8">
    <property type="interactions" value="1244"/>
</dbReference>
<keyword evidence="8 11" id="KW-0819">tRNA processing</keyword>
<keyword evidence="6 11" id="KW-0808">Transferase</keyword>
<dbReference type="GO" id="GO:0141101">
    <property type="term" value="F:tRNA(Ser) (uridine(44)-2'-O-)-methyltransferase activity"/>
    <property type="evidence" value="ECO:0007669"/>
    <property type="project" value="UniProtKB-EC"/>
</dbReference>
<dbReference type="SUPFAM" id="SSF53335">
    <property type="entry name" value="S-adenosyl-L-methionine-dependent methyltransferases"/>
    <property type="match status" value="1"/>
</dbReference>